<dbReference type="Gene3D" id="3.30.70.3290">
    <property type="match status" value="1"/>
</dbReference>
<feature type="region of interest" description="C-terminal hotdog fold" evidence="7">
    <location>
        <begin position="1111"/>
        <end position="1267"/>
    </location>
</feature>
<dbReference type="Pfam" id="PF08242">
    <property type="entry name" value="Methyltransf_12"/>
    <property type="match status" value="1"/>
</dbReference>
<dbReference type="Pfam" id="PF00109">
    <property type="entry name" value="ketoacyl-synt"/>
    <property type="match status" value="1"/>
</dbReference>
<evidence type="ECO:0000313" key="12">
    <source>
        <dbReference type="EMBL" id="PGH11972.1"/>
    </source>
</evidence>
<feature type="region of interest" description="N-terminal hotdog fold" evidence="7">
    <location>
        <begin position="944"/>
        <end position="1082"/>
    </location>
</feature>
<feature type="active site" description="Proton acceptor; for dehydratase activity" evidence="7">
    <location>
        <position position="976"/>
    </location>
</feature>
<name>A0A2B7XTK0_9EURO</name>
<dbReference type="InterPro" id="IPR049551">
    <property type="entry name" value="PKS_DH_C"/>
</dbReference>
<keyword evidence="13" id="KW-1185">Reference proteome</keyword>
<dbReference type="InterPro" id="IPR013217">
    <property type="entry name" value="Methyltransf_12"/>
</dbReference>
<dbReference type="FunFam" id="3.40.50.720:FF:000209">
    <property type="entry name" value="Polyketide synthase Pks12"/>
    <property type="match status" value="1"/>
</dbReference>
<feature type="domain" description="PKS/mFAS DH" evidence="11">
    <location>
        <begin position="944"/>
        <end position="1267"/>
    </location>
</feature>
<evidence type="ECO:0000259" key="11">
    <source>
        <dbReference type="PROSITE" id="PS52019"/>
    </source>
</evidence>
<dbReference type="InterPro" id="IPR014030">
    <property type="entry name" value="Ketoacyl_synth_N"/>
</dbReference>
<dbReference type="PROSITE" id="PS50075">
    <property type="entry name" value="CARRIER"/>
    <property type="match status" value="1"/>
</dbReference>
<dbReference type="Pfam" id="PF00698">
    <property type="entry name" value="Acyl_transf_1"/>
    <property type="match status" value="1"/>
</dbReference>
<dbReference type="CDD" id="cd05195">
    <property type="entry name" value="enoyl_red"/>
    <property type="match status" value="1"/>
</dbReference>
<dbReference type="InterPro" id="IPR050091">
    <property type="entry name" value="PKS_NRPS_Biosynth_Enz"/>
</dbReference>
<dbReference type="SUPFAM" id="SSF55048">
    <property type="entry name" value="Probable ACP-binding domain of malonyl-CoA ACP transacylase"/>
    <property type="match status" value="1"/>
</dbReference>
<evidence type="ECO:0000256" key="2">
    <source>
        <dbReference type="ARBA" id="ARBA00022553"/>
    </source>
</evidence>
<evidence type="ECO:0000313" key="13">
    <source>
        <dbReference type="Proteomes" id="UP000223968"/>
    </source>
</evidence>
<evidence type="ECO:0000256" key="6">
    <source>
        <dbReference type="ARBA" id="ARBA00023315"/>
    </source>
</evidence>
<dbReference type="SUPFAM" id="SSF51735">
    <property type="entry name" value="NAD(P)-binding Rossmann-fold domains"/>
    <property type="match status" value="2"/>
</dbReference>
<dbReference type="InterPro" id="IPR020841">
    <property type="entry name" value="PKS_Beta-ketoAc_synthase_dom"/>
</dbReference>
<dbReference type="InterPro" id="IPR049552">
    <property type="entry name" value="PKS_DH_N"/>
</dbReference>
<dbReference type="Gene3D" id="1.10.1200.10">
    <property type="entry name" value="ACP-like"/>
    <property type="match status" value="1"/>
</dbReference>
<dbReference type="Gene3D" id="3.40.366.10">
    <property type="entry name" value="Malonyl-Coenzyme A Acyl Carrier Protein, domain 2"/>
    <property type="match status" value="1"/>
</dbReference>
<evidence type="ECO:0000259" key="9">
    <source>
        <dbReference type="PROSITE" id="PS50075"/>
    </source>
</evidence>
<sequence>MADIPVPIAVVGLSCRFPGGADSPVSLWRMLAEGRSAWSEVPEDRFNWRSFLHPDTEKQGAHNHRGGHFLGQDIAAFDANFFNIPIAEVEAIDPQQRIQLEVAYEALENAGIPIDRVRGTNTAVYTAVFSQDYAQMQFKDLDDLPKYHMTGTGMAILSNRISYVFDLKGPSMTVDTGCSGGLVAIHQGCQSLRSGECQMALAGGVNLILSPDLMIPMSLMHILNDDGKCYSFDTRGSGYGRGEGAAMIVLKRLDDAITDGDNIRAVIRNTGVNHDGNTQGITMPNSDAQRRLIQSVYRQASLDPSDTTYIEAHGTGTTVGDDAEIAAIQSVFGRGEGSRAHPLYVGSIKPNIGHLESASGIAGFIKAVLMLEEGMIPSNLNLQNMKENLNLKKFGISIPLELSAWPSTSRRRISVNSFGYGGTNGHAVIDAFTVSGNTDNISSSLNGYTAVNRHNLQRNGLTVSSRDTDGNSQIFAFTAKNEKSLVKMMECMQAWLSARIVNDTSNSRDQLFNLAHTLTSRRSLMQWRCSFTSTSLEGIIQSLKSKKPTRSSNNNRIVFVFGGQGGQWFAMGRELMSMQSPYRHSLQTSDMILRDFGATWSLFEELSQDEGHSLINEGEIAQPATTALQIALVDLLYSVGIKPDAVLGHSSGEIAAAYASGALSQREALLVAYHRGLLVNITRKGAMLAVNLGEDETAKYISQLKSGTAVLACSNSPESTTVSGDESAIAELEKLLHVVSVFYRRLKVSTAYHSHHVKAVAKTYQGALKELSNSLTRDSVKFISSVTAQEMNVGFGPKYWVRNLVSKVRFCDALKYCSTTLSKASSTTLASPTITFVEVGPHNVLSGPIRQTMLKLDSPTSPAFRSFSALLRNRNALSTFMDLACALFENGCPVDLKSVNLLINPHQKRKVLGDLPPYAWDHSDKYWHESRLSKAHRFRRHPYHDLLGVRVPTSTSLKPIWRHVFTLDTLPWLREHVIDGAVIFPGSGYLSMAIEAIRQVFSENHDQSKILRYILKDVSFKRALVVPEQPKSVELQISLGSRGVAHNSAVSGPEEFSIVSVTSDGVDVEHCHGHIMVEQRSVEHNVESTMEDDYISWKQVSNLAKLQTSLSESIDCKAMYNDLSANGNFYGPNFACIKELKLDSHGNALGTVAIPKIAESMPAKFVQPHVVHPTILDALMHSCIPLFRRRQKSSSAMAKGVGELVISADLVNIPDSPLTITSVLNRGGSMSATGEINVFQRNETGQPKLVVQIKEAELRSTGRSDKQSKSGRDMSYQMKWDIDSNHLTSSLFKLQDGNDSNEEQIQSQKLHHLNRAAAIYIRACLEQLPRDGPSSTHHRHFFNWMRKFYESSEWAGLAGGLTSKSQIESVLSSAKQLGVEGEILCRVGEKLSDILSGRVDPLALMIADDLLYRLYADDSSTRCYAHMARYLQHAVFKNPSMTILEIGAGTGGATAPLLQAIDSDGVLPIKRYDFTDVSAGFFDRSRMRLQKWESYLRFKRLDIQVDLEDQGFSEGSYDLIIASNVLHVANYIDKSLSRVRKLLRPGGRLLMIETTKVVPFYNAFLGVLPGWWAGVDDGRLNAPILTVEKWNASLQRTGFSKIEILARDYEGSAQRSAMIVSKAICHEDNMEVAKRKDLIPVKIALCPTWMQHRPKLAKELEAAFVQDGFDVDTEAFASNNDAVSPDTLYIVLDDGREPMLTTNSSSLFLQITKLLANATRVVWISAQDAEHFAKNPEKGLITGVARVARRENPSLRLITLDIQETVAFDLENFVQKIRDIVLNAFFMPPASRSSEVEYVYEGGLLRIPRLLPDMAINQRVRHTSGVERDELQPFHQPGRPLKLEVHPSGLLEKMTFTEDDVLKSALSDSDIEVQVEACGVNFKDVIIAVGQVKKPLPMSGEYSGTVINVAPTLQHKFEVGDRVCGFGATAYGSRIRVNGLASCVLPNSIPFNIGASLPVAFSTAHHALIDIAKLEKGQSVLIHSAAGGVGQAALIIAQQVGAEIFATVGNDSKRRLLIDEFGISDGYIWSSKDNMFRKGIQRLTNGKGVDVVLNSLSGQLLQETWDCVASFGTFIELGKNDIQSKSVVSMAPFDRNVTFTSIDLSLIYQQRPERAGKLLAKILAKIETGVYTPIKTIMVMPITDIEEAFRLMQTRKSVGKIVLESGSTAMVRAISKPPGPLQFNDRGTYLIAGGLGELGLEIAQFLIQRGAKHILLISRRSLDPAKRKEFEKQFTVSGAKVVVFLGDVTNLPRLQEIISSCRSMIPPIKGVIQATMVLQDRVLAQMELNDFQTVIRPKVTGTKNLVKVLEGHNLDFFVMLSSGASIIGNLSQANYAAGNAFMDSLASFTVKDGIPFLSINLGPIGDAGAMATSDRLKKILTRQGYIILELKQLLAAIEHSLGQEAKRNEYKQVVIGFDHLSLQESDNRYSLENPMFCHLSHVEGSTETKRDGSMTQSLEELIANTKKTEELESIVTQAIARRISTLVAVEYEDIDVQRRVVEFGFDSLVLIELKNWLTQTFQAKLQTSEISDAPHIVALAVTVVSRSKLVANSRDSRDTAGGEQGKQDDSSNGHDPNRNDVATEFPKTPQRKQPLPVLNATLDRYLEVVRPIFTYEEYSKVSVHVEEFRKPGGFGHELQNRLLRLENDPQIDNWQVELYTRGAYLRNREPLVPHWNFFGTHFMSPFSHSPAQRAAVISTAAFQFKQELDAGRLQCEVINEQPVGMELYDWFFNATREPQPVEDKMTKYPGNDYLVAFRRGHAYKIPLRRGNEPVSYQSLKTTFQTIIDAEQKEDSWVGVLTTDVRDSWADIRQILKNLSVDNERWLHIIDAAAFVIYLDEAQPCDASERGKQFLHGNGFNRWSDKSVQFCVCDNGVSATIGEHAMLDGVVIRRLNDFVTEAIMKLPEEAGSELGLSDQTAIPCPVEQYTFQTDMLLDYHIERVRGEVQRKVSRYEFAAFDITTVSNSIFRSHKCPPKSGMQMAIQLAVRKHLGYHPGAFETVSLSHFVQGRVDLNHVIGPAILKFCNAAANDGENIGSTGCSNLRVLFFDGVKEHAKNLIRGTQGYGVDRHLLCLKWSIHEDEEVPALFCGPLFEKSRPLKVMTDSLATGALECGATQPDVGSFWIHFEPEDERSVPAPLISEDEIQGKR</sequence>
<keyword evidence="4" id="KW-0521">NADP</keyword>
<keyword evidence="5" id="KW-0511">Multifunctional enzyme</keyword>
<evidence type="ECO:0000256" key="8">
    <source>
        <dbReference type="SAM" id="MobiDB-lite"/>
    </source>
</evidence>
<dbReference type="InterPro" id="IPR013154">
    <property type="entry name" value="ADH-like_N"/>
</dbReference>
<dbReference type="Pfam" id="PF21089">
    <property type="entry name" value="PKS_DH_N"/>
    <property type="match status" value="1"/>
</dbReference>
<dbReference type="SUPFAM" id="SSF53335">
    <property type="entry name" value="S-adenosyl-L-methionine-dependent methyltransferases"/>
    <property type="match status" value="1"/>
</dbReference>
<dbReference type="GO" id="GO:1901336">
    <property type="term" value="P:lactone biosynthetic process"/>
    <property type="evidence" value="ECO:0007669"/>
    <property type="project" value="UniProtKB-ARBA"/>
</dbReference>
<dbReference type="GO" id="GO:0016491">
    <property type="term" value="F:oxidoreductase activity"/>
    <property type="evidence" value="ECO:0007669"/>
    <property type="project" value="InterPro"/>
</dbReference>
<feature type="compositionally biased region" description="Basic and acidic residues" evidence="8">
    <location>
        <begin position="2554"/>
        <end position="2578"/>
    </location>
</feature>
<dbReference type="InterPro" id="IPR001227">
    <property type="entry name" value="Ac_transferase_dom_sf"/>
</dbReference>
<dbReference type="InterPro" id="IPR016035">
    <property type="entry name" value="Acyl_Trfase/lysoPLipase"/>
</dbReference>
<dbReference type="Gene3D" id="3.90.180.10">
    <property type="entry name" value="Medium-chain alcohol dehydrogenases, catalytic domain"/>
    <property type="match status" value="1"/>
</dbReference>
<keyword evidence="6" id="KW-0012">Acyltransferase</keyword>
<dbReference type="SMART" id="SM00823">
    <property type="entry name" value="PKS_PP"/>
    <property type="match status" value="1"/>
</dbReference>
<dbReference type="SMART" id="SM00827">
    <property type="entry name" value="PKS_AT"/>
    <property type="match status" value="1"/>
</dbReference>
<dbReference type="OrthoDB" id="329835at2759"/>
<dbReference type="SMART" id="SM00829">
    <property type="entry name" value="PKS_ER"/>
    <property type="match status" value="1"/>
</dbReference>
<dbReference type="EMBL" id="PDNB01000065">
    <property type="protein sequence ID" value="PGH11972.1"/>
    <property type="molecule type" value="Genomic_DNA"/>
</dbReference>
<dbReference type="PANTHER" id="PTHR43775">
    <property type="entry name" value="FATTY ACID SYNTHASE"/>
    <property type="match status" value="1"/>
</dbReference>
<dbReference type="InterPro" id="IPR029063">
    <property type="entry name" value="SAM-dependent_MTases_sf"/>
</dbReference>
<comment type="caution">
    <text evidence="12">The sequence shown here is derived from an EMBL/GenBank/DDBJ whole genome shotgun (WGS) entry which is preliminary data.</text>
</comment>
<dbReference type="GO" id="GO:0031177">
    <property type="term" value="F:phosphopantetheine binding"/>
    <property type="evidence" value="ECO:0007669"/>
    <property type="project" value="InterPro"/>
</dbReference>
<dbReference type="InterPro" id="IPR014043">
    <property type="entry name" value="Acyl_transferase_dom"/>
</dbReference>
<gene>
    <name evidence="12" type="ORF">AJ79_04559</name>
</gene>
<dbReference type="SUPFAM" id="SSF47336">
    <property type="entry name" value="ACP-like"/>
    <property type="match status" value="1"/>
</dbReference>
<dbReference type="Proteomes" id="UP000223968">
    <property type="component" value="Unassembled WGS sequence"/>
</dbReference>
<dbReference type="InterPro" id="IPR049900">
    <property type="entry name" value="PKS_mFAS_DH"/>
</dbReference>
<dbReference type="PROSITE" id="PS52019">
    <property type="entry name" value="PKS_MFAS_DH"/>
    <property type="match status" value="1"/>
</dbReference>
<keyword evidence="1" id="KW-0596">Phosphopantetheine</keyword>
<dbReference type="InterPro" id="IPR042231">
    <property type="entry name" value="Cho/carn_acyl_trans_2"/>
</dbReference>
<dbReference type="PROSITE" id="PS52004">
    <property type="entry name" value="KS3_2"/>
    <property type="match status" value="1"/>
</dbReference>
<dbReference type="InterPro" id="IPR020807">
    <property type="entry name" value="PKS_DH"/>
</dbReference>
<dbReference type="CDD" id="cd02440">
    <property type="entry name" value="AdoMet_MTases"/>
    <property type="match status" value="1"/>
</dbReference>
<dbReference type="Pfam" id="PF23297">
    <property type="entry name" value="ACP_SdgA_C"/>
    <property type="match status" value="1"/>
</dbReference>
<dbReference type="InterPro" id="IPR023213">
    <property type="entry name" value="CAT-like_dom_sf"/>
</dbReference>
<proteinExistence type="predicted"/>
<evidence type="ECO:0000256" key="3">
    <source>
        <dbReference type="ARBA" id="ARBA00022679"/>
    </source>
</evidence>
<dbReference type="Pfam" id="PF02801">
    <property type="entry name" value="Ketoacyl-synt_C"/>
    <property type="match status" value="1"/>
</dbReference>
<dbReference type="Pfam" id="PF14765">
    <property type="entry name" value="PS-DH"/>
    <property type="match status" value="1"/>
</dbReference>
<dbReference type="CDD" id="cd00833">
    <property type="entry name" value="PKS"/>
    <property type="match status" value="1"/>
</dbReference>
<keyword evidence="2" id="KW-0597">Phosphoprotein</keyword>
<dbReference type="Gene3D" id="3.40.47.10">
    <property type="match status" value="1"/>
</dbReference>
<dbReference type="SMART" id="SM00825">
    <property type="entry name" value="PKS_KS"/>
    <property type="match status" value="1"/>
</dbReference>
<evidence type="ECO:0000259" key="10">
    <source>
        <dbReference type="PROSITE" id="PS52004"/>
    </source>
</evidence>
<dbReference type="InterPro" id="IPR016036">
    <property type="entry name" value="Malonyl_transacylase_ACP-bd"/>
</dbReference>
<dbReference type="InterPro" id="IPR016039">
    <property type="entry name" value="Thiolase-like"/>
</dbReference>
<keyword evidence="3" id="KW-0808">Transferase</keyword>
<dbReference type="Gene3D" id="3.30.559.10">
    <property type="entry name" value="Chloramphenicol acetyltransferase-like domain"/>
    <property type="match status" value="1"/>
</dbReference>
<dbReference type="InterPro" id="IPR020806">
    <property type="entry name" value="PKS_PP-bd"/>
</dbReference>
<dbReference type="Pfam" id="PF08659">
    <property type="entry name" value="KR"/>
    <property type="match status" value="1"/>
</dbReference>
<protein>
    <submittedName>
        <fullName evidence="12">Uncharacterized protein</fullName>
    </submittedName>
</protein>
<dbReference type="Pfam" id="PF08240">
    <property type="entry name" value="ADH_N"/>
    <property type="match status" value="1"/>
</dbReference>
<dbReference type="InterPro" id="IPR036736">
    <property type="entry name" value="ACP-like_sf"/>
</dbReference>
<dbReference type="InterPro" id="IPR039551">
    <property type="entry name" value="Cho/carn_acyl_trans"/>
</dbReference>
<evidence type="ECO:0000256" key="7">
    <source>
        <dbReference type="PROSITE-ProRule" id="PRU01363"/>
    </source>
</evidence>
<dbReference type="InterPro" id="IPR011032">
    <property type="entry name" value="GroES-like_sf"/>
</dbReference>
<dbReference type="Pfam" id="PF00755">
    <property type="entry name" value="Carn_acyltransf"/>
    <property type="match status" value="1"/>
</dbReference>
<dbReference type="STRING" id="1447875.A0A2B7XTK0"/>
<feature type="domain" description="Carrier" evidence="9">
    <location>
        <begin position="2470"/>
        <end position="2547"/>
    </location>
</feature>
<dbReference type="InterPro" id="IPR056501">
    <property type="entry name" value="NAD-bd_HRPKS_sdrA"/>
</dbReference>
<feature type="region of interest" description="Disordered" evidence="8">
    <location>
        <begin position="2552"/>
        <end position="2593"/>
    </location>
</feature>
<dbReference type="GO" id="GO:0004312">
    <property type="term" value="F:fatty acid synthase activity"/>
    <property type="evidence" value="ECO:0007669"/>
    <property type="project" value="TreeGrafter"/>
</dbReference>
<dbReference type="FunFam" id="3.40.47.10:FF:000019">
    <property type="entry name" value="Polyketide synthase type I"/>
    <property type="match status" value="1"/>
</dbReference>
<dbReference type="SUPFAM" id="SSF50129">
    <property type="entry name" value="GroES-like"/>
    <property type="match status" value="1"/>
</dbReference>
<evidence type="ECO:0000256" key="4">
    <source>
        <dbReference type="ARBA" id="ARBA00022857"/>
    </source>
</evidence>
<reference evidence="12 13" key="1">
    <citation type="submission" date="2017-10" db="EMBL/GenBank/DDBJ databases">
        <title>Comparative genomics in systemic dimorphic fungi from Ajellomycetaceae.</title>
        <authorList>
            <person name="Munoz J.F."/>
            <person name="Mcewen J.G."/>
            <person name="Clay O.K."/>
            <person name="Cuomo C.A."/>
        </authorList>
    </citation>
    <scope>NUCLEOTIDE SEQUENCE [LARGE SCALE GENOMIC DNA]</scope>
    <source>
        <strain evidence="12 13">UAMH5409</strain>
    </source>
</reference>
<dbReference type="PANTHER" id="PTHR43775:SF22">
    <property type="entry name" value="SYNTHASE, PUTATIVE (JCVI)-RELATED"/>
    <property type="match status" value="1"/>
</dbReference>
<dbReference type="Pfam" id="PF23114">
    <property type="entry name" value="NAD-bd_HRPKS_sdrA"/>
    <property type="match status" value="1"/>
</dbReference>
<dbReference type="InterPro" id="IPR057326">
    <property type="entry name" value="KR_dom"/>
</dbReference>
<dbReference type="SMART" id="SM00826">
    <property type="entry name" value="PKS_DH"/>
    <property type="match status" value="1"/>
</dbReference>
<organism evidence="12 13">
    <name type="scientific">Helicocarpus griseus UAMH5409</name>
    <dbReference type="NCBI Taxonomy" id="1447875"/>
    <lineage>
        <taxon>Eukaryota</taxon>
        <taxon>Fungi</taxon>
        <taxon>Dikarya</taxon>
        <taxon>Ascomycota</taxon>
        <taxon>Pezizomycotina</taxon>
        <taxon>Eurotiomycetes</taxon>
        <taxon>Eurotiomycetidae</taxon>
        <taxon>Onygenales</taxon>
        <taxon>Ajellomycetaceae</taxon>
        <taxon>Helicocarpus</taxon>
    </lineage>
</organism>
<dbReference type="GO" id="GO:0006633">
    <property type="term" value="P:fatty acid biosynthetic process"/>
    <property type="evidence" value="ECO:0007669"/>
    <property type="project" value="TreeGrafter"/>
</dbReference>
<dbReference type="InterPro" id="IPR009081">
    <property type="entry name" value="PP-bd_ACP"/>
</dbReference>
<dbReference type="InterPro" id="IPR013968">
    <property type="entry name" value="PKS_KR"/>
</dbReference>
<dbReference type="SUPFAM" id="SSF52777">
    <property type="entry name" value="CoA-dependent acyltransferases"/>
    <property type="match status" value="2"/>
</dbReference>
<dbReference type="SUPFAM" id="SSF53901">
    <property type="entry name" value="Thiolase-like"/>
    <property type="match status" value="1"/>
</dbReference>
<dbReference type="InterPro" id="IPR036291">
    <property type="entry name" value="NAD(P)-bd_dom_sf"/>
</dbReference>
<feature type="domain" description="Ketosynthase family 3 (KS3)" evidence="10">
    <location>
        <begin position="5"/>
        <end position="431"/>
    </location>
</feature>
<accession>A0A2B7XTK0</accession>
<feature type="active site" description="Proton donor; for dehydratase activity" evidence="7">
    <location>
        <position position="1177"/>
    </location>
</feature>
<dbReference type="InterPro" id="IPR014031">
    <property type="entry name" value="Ketoacyl_synth_C"/>
</dbReference>
<dbReference type="Gene3D" id="3.40.50.150">
    <property type="entry name" value="Vaccinia Virus protein VP39"/>
    <property type="match status" value="1"/>
</dbReference>
<dbReference type="Gene3D" id="3.30.559.70">
    <property type="entry name" value="Choline/Carnitine o-acyltransferase, domain 2"/>
    <property type="match status" value="1"/>
</dbReference>
<dbReference type="InterPro" id="IPR042104">
    <property type="entry name" value="PKS_dehydratase_sf"/>
</dbReference>
<dbReference type="GO" id="GO:0044550">
    <property type="term" value="P:secondary metabolite biosynthetic process"/>
    <property type="evidence" value="ECO:0007669"/>
    <property type="project" value="TreeGrafter"/>
</dbReference>
<dbReference type="Gene3D" id="3.40.50.720">
    <property type="entry name" value="NAD(P)-binding Rossmann-like Domain"/>
    <property type="match status" value="1"/>
</dbReference>
<dbReference type="SUPFAM" id="SSF52151">
    <property type="entry name" value="FabD/lysophospholipase-like"/>
    <property type="match status" value="1"/>
</dbReference>
<dbReference type="SMART" id="SM00822">
    <property type="entry name" value="PKS_KR"/>
    <property type="match status" value="1"/>
</dbReference>
<dbReference type="Pfam" id="PF13602">
    <property type="entry name" value="ADH_zinc_N_2"/>
    <property type="match status" value="1"/>
</dbReference>
<evidence type="ECO:0000256" key="5">
    <source>
        <dbReference type="ARBA" id="ARBA00023268"/>
    </source>
</evidence>
<dbReference type="Gene3D" id="3.10.129.110">
    <property type="entry name" value="Polyketide synthase dehydratase"/>
    <property type="match status" value="1"/>
</dbReference>
<evidence type="ECO:0000256" key="1">
    <source>
        <dbReference type="ARBA" id="ARBA00022450"/>
    </source>
</evidence>
<dbReference type="InterPro" id="IPR020843">
    <property type="entry name" value="ER"/>
</dbReference>